<dbReference type="SUPFAM" id="SSF53098">
    <property type="entry name" value="Ribonuclease H-like"/>
    <property type="match status" value="1"/>
</dbReference>
<dbReference type="CDD" id="cd18808">
    <property type="entry name" value="SF1_C_Upf1"/>
    <property type="match status" value="1"/>
</dbReference>
<feature type="domain" description="DNA2/NAM7 helicase-like C-terminal" evidence="5">
    <location>
        <begin position="903"/>
        <end position="1089"/>
    </location>
</feature>
<organism evidence="7 8">
    <name type="scientific">Botrimarina colliarenosi</name>
    <dbReference type="NCBI Taxonomy" id="2528001"/>
    <lineage>
        <taxon>Bacteria</taxon>
        <taxon>Pseudomonadati</taxon>
        <taxon>Planctomycetota</taxon>
        <taxon>Planctomycetia</taxon>
        <taxon>Pirellulales</taxon>
        <taxon>Lacipirellulaceae</taxon>
        <taxon>Botrimarina</taxon>
    </lineage>
</organism>
<evidence type="ECO:0000256" key="4">
    <source>
        <dbReference type="ARBA" id="ARBA00022840"/>
    </source>
</evidence>
<dbReference type="EMBL" id="SJPR01000014">
    <property type="protein sequence ID" value="TWT91793.1"/>
    <property type="molecule type" value="Genomic_DNA"/>
</dbReference>
<comment type="caution">
    <text evidence="7">The sequence shown here is derived from an EMBL/GenBank/DDBJ whole genome shotgun (WGS) entry which is preliminary data.</text>
</comment>
<evidence type="ECO:0000256" key="3">
    <source>
        <dbReference type="ARBA" id="ARBA00022806"/>
    </source>
</evidence>
<dbReference type="RefSeq" id="WP_146446842.1">
    <property type="nucleotide sequence ID" value="NZ_SJPR01000014.1"/>
</dbReference>
<dbReference type="Pfam" id="PF13482">
    <property type="entry name" value="RNase_H_2"/>
    <property type="match status" value="1"/>
</dbReference>
<keyword evidence="3 7" id="KW-0347">Helicase</keyword>
<dbReference type="CDD" id="cd17934">
    <property type="entry name" value="DEXXQc_Upf1-like"/>
    <property type="match status" value="1"/>
</dbReference>
<dbReference type="PANTHER" id="PTHR43788:SF8">
    <property type="entry name" value="DNA-BINDING PROTEIN SMUBP-2"/>
    <property type="match status" value="1"/>
</dbReference>
<dbReference type="Pfam" id="PF13604">
    <property type="entry name" value="AAA_30"/>
    <property type="match status" value="1"/>
</dbReference>
<dbReference type="AlphaFoldDB" id="A0A5C5ZZM5"/>
<dbReference type="GO" id="GO:0043139">
    <property type="term" value="F:5'-3' DNA helicase activity"/>
    <property type="evidence" value="ECO:0007669"/>
    <property type="project" value="TreeGrafter"/>
</dbReference>
<dbReference type="OrthoDB" id="9757917at2"/>
<evidence type="ECO:0000313" key="8">
    <source>
        <dbReference type="Proteomes" id="UP000317421"/>
    </source>
</evidence>
<dbReference type="Pfam" id="PF13087">
    <property type="entry name" value="AAA_12"/>
    <property type="match status" value="1"/>
</dbReference>
<dbReference type="GO" id="GO:0005524">
    <property type="term" value="F:ATP binding"/>
    <property type="evidence" value="ECO:0007669"/>
    <property type="project" value="UniProtKB-KW"/>
</dbReference>
<dbReference type="InterPro" id="IPR038720">
    <property type="entry name" value="YprB_RNase_H-like_dom"/>
</dbReference>
<dbReference type="InterPro" id="IPR041679">
    <property type="entry name" value="DNA2/NAM7-like_C"/>
</dbReference>
<dbReference type="Gene3D" id="3.40.50.300">
    <property type="entry name" value="P-loop containing nucleotide triphosphate hydrolases"/>
    <property type="match status" value="2"/>
</dbReference>
<evidence type="ECO:0000313" key="7">
    <source>
        <dbReference type="EMBL" id="TWT91793.1"/>
    </source>
</evidence>
<keyword evidence="8" id="KW-1185">Reference proteome</keyword>
<gene>
    <name evidence="7" type="primary">recD2_2</name>
    <name evidence="7" type="ORF">Pla108_41710</name>
</gene>
<dbReference type="InterPro" id="IPR047187">
    <property type="entry name" value="SF1_C_Upf1"/>
</dbReference>
<evidence type="ECO:0000256" key="2">
    <source>
        <dbReference type="ARBA" id="ARBA00022801"/>
    </source>
</evidence>
<dbReference type="GO" id="GO:0016787">
    <property type="term" value="F:hydrolase activity"/>
    <property type="evidence" value="ECO:0007669"/>
    <property type="project" value="UniProtKB-KW"/>
</dbReference>
<dbReference type="NCBIfam" id="TIGR03491">
    <property type="entry name" value="TM0106 family RecB-like putative nuclease"/>
    <property type="match status" value="1"/>
</dbReference>
<evidence type="ECO:0000259" key="6">
    <source>
        <dbReference type="Pfam" id="PF13482"/>
    </source>
</evidence>
<dbReference type="InterPro" id="IPR012337">
    <property type="entry name" value="RNaseH-like_sf"/>
</dbReference>
<keyword evidence="2 7" id="KW-0378">Hydrolase</keyword>
<sequence>MERRTTGLMLSATDLANHLACRHLTQLERGVAEGESKRPFRSNDRLETLRTLGNEHEQKYVEHLRIEGKSVLEVASSSELSPNEQTLAAMQSGVDVIIQAPLEAPPWRGRSDLLIRVESPSDLGPWSYEVADTKLSNETRGGTALQLCLYSDLVGVLQGKPPLQTHVVKPGDPFAIETLWLDHYWAYYRRVRQRLIDDVGASPAPLTYPDPVAFCDVCQWSGECRRRRCDDDHLSLVAGVTKLHIVELTERAITTLEAFAEEPNLDAKPLKRGSLDSLRVAQDQAKIQLKGRKSGSPEIEFLRTEAGLGLNRLPEPAAGDVFFDLEGERLSPDGGMEYLFGYAYENGDVAMESRWSMNASDEKAAFEGFMDFVGERWAKCPGMHVYHYAPYEEIALKRLATKYATRERELDRMLRSGRLIDLHAVVRQSLRASVERYSIKDLEAFYGFGRATELPIANRALARVEAASALRLPDRITDEDRESIASYNRDDCLSTWALRDWLERLRDERLAAGETLVRPEDSAGDGSDEIQATDEELDRVAKRLTAGLPEDESGDRHPHRLLANLLPYYRREEKCVWWDYFHLQGLETEPLRQHQDAIAGLRFVGVVGDDRKQRFRYAPQETAIEVGDSLFEVGGGRIGTVDSIDRPRGELNIKKSAAATATRPQSVFRHNYIPAGILAESLLDFGKMVADATAPLKDARYELLCRNPPRLRSLELPLESNRYGETVYELVSDLDHSVLPIQGPPGTGKTHTTAEAIIRLVAEGKRVGVAAVGHKVILNVLAKVAELSDGKTKTAHFCSSKIDLPSGVRQLRKFPEVEKALVAETVVGGTAWLWSKPDWDENPLDVLFIDEAGQASLAMTISAGRAATNLVLVGDPQQLDQPQKGSHPEGADASALKHLLGGNATVSPERGLLLEETWRLHPEICQFTSELYYDGKLRSRSGLEAQVIEGDSPLSGSGLIYLPVPHEGNQNESIEEIEAVRRAYDLLLDGGHHWMQNAGWPSRRLGTDDILVVAPYNRQVNGLLRALPDGARVGTVDKFQGQEAPVVIYSMTTSSAHDAPRGMEFLYSPNRLNVATSRAQALVLLVGSPQLLEADCKSPEQMRLANGICRFVERAQSVML</sequence>
<keyword evidence="1" id="KW-0547">Nucleotide-binding</keyword>
<proteinExistence type="predicted"/>
<name>A0A5C5ZZM5_9BACT</name>
<evidence type="ECO:0000259" key="5">
    <source>
        <dbReference type="Pfam" id="PF13087"/>
    </source>
</evidence>
<dbReference type="InterPro" id="IPR050534">
    <property type="entry name" value="Coronavir_polyprotein_1ab"/>
</dbReference>
<dbReference type="InterPro" id="IPR019993">
    <property type="entry name" value="RecB_nuclease_TM0106_put"/>
</dbReference>
<dbReference type="Proteomes" id="UP000317421">
    <property type="component" value="Unassembled WGS sequence"/>
</dbReference>
<protein>
    <submittedName>
        <fullName evidence="7">ATP-dependent RecD-like DNA helicase</fullName>
        <ecNumber evidence="7">3.6.4.12</ecNumber>
    </submittedName>
</protein>
<evidence type="ECO:0000256" key="1">
    <source>
        <dbReference type="ARBA" id="ARBA00022741"/>
    </source>
</evidence>
<dbReference type="PANTHER" id="PTHR43788">
    <property type="entry name" value="DNA2/NAM7 HELICASE FAMILY MEMBER"/>
    <property type="match status" value="1"/>
</dbReference>
<dbReference type="EC" id="3.6.4.12" evidence="7"/>
<dbReference type="InterPro" id="IPR027417">
    <property type="entry name" value="P-loop_NTPase"/>
</dbReference>
<feature type="domain" description="YprB ribonuclease H-like" evidence="6">
    <location>
        <begin position="321"/>
        <end position="502"/>
    </location>
</feature>
<keyword evidence="4" id="KW-0067">ATP-binding</keyword>
<accession>A0A5C5ZZM5</accession>
<reference evidence="7 8" key="1">
    <citation type="submission" date="2019-02" db="EMBL/GenBank/DDBJ databases">
        <title>Deep-cultivation of Planctomycetes and their phenomic and genomic characterization uncovers novel biology.</title>
        <authorList>
            <person name="Wiegand S."/>
            <person name="Jogler M."/>
            <person name="Boedeker C."/>
            <person name="Pinto D."/>
            <person name="Vollmers J."/>
            <person name="Rivas-Marin E."/>
            <person name="Kohn T."/>
            <person name="Peeters S.H."/>
            <person name="Heuer A."/>
            <person name="Rast P."/>
            <person name="Oberbeckmann S."/>
            <person name="Bunk B."/>
            <person name="Jeske O."/>
            <person name="Meyerdierks A."/>
            <person name="Storesund J.E."/>
            <person name="Kallscheuer N."/>
            <person name="Luecker S."/>
            <person name="Lage O.M."/>
            <person name="Pohl T."/>
            <person name="Merkel B.J."/>
            <person name="Hornburger P."/>
            <person name="Mueller R.-W."/>
            <person name="Bruemmer F."/>
            <person name="Labrenz M."/>
            <person name="Spormann A.M."/>
            <person name="Op Den Camp H."/>
            <person name="Overmann J."/>
            <person name="Amann R."/>
            <person name="Jetten M.S.M."/>
            <person name="Mascher T."/>
            <person name="Medema M.H."/>
            <person name="Devos D.P."/>
            <person name="Kaster A.-K."/>
            <person name="Ovreas L."/>
            <person name="Rohde M."/>
            <person name="Galperin M.Y."/>
            <person name="Jogler C."/>
        </authorList>
    </citation>
    <scope>NUCLEOTIDE SEQUENCE [LARGE SCALE GENOMIC DNA]</scope>
    <source>
        <strain evidence="7 8">Pla108</strain>
    </source>
</reference>
<dbReference type="SUPFAM" id="SSF52540">
    <property type="entry name" value="P-loop containing nucleoside triphosphate hydrolases"/>
    <property type="match status" value="1"/>
</dbReference>